<dbReference type="Proteomes" id="UP000007266">
    <property type="component" value="Linkage group 3"/>
</dbReference>
<accession>D7EJ28</accession>
<organism evidence="1 2">
    <name type="scientific">Tribolium castaneum</name>
    <name type="common">Red flour beetle</name>
    <dbReference type="NCBI Taxonomy" id="7070"/>
    <lineage>
        <taxon>Eukaryota</taxon>
        <taxon>Metazoa</taxon>
        <taxon>Ecdysozoa</taxon>
        <taxon>Arthropoda</taxon>
        <taxon>Hexapoda</taxon>
        <taxon>Insecta</taxon>
        <taxon>Pterygota</taxon>
        <taxon>Neoptera</taxon>
        <taxon>Endopterygota</taxon>
        <taxon>Coleoptera</taxon>
        <taxon>Polyphaga</taxon>
        <taxon>Cucujiformia</taxon>
        <taxon>Tenebrionidae</taxon>
        <taxon>Tenebrionidae incertae sedis</taxon>
        <taxon>Tribolium</taxon>
    </lineage>
</organism>
<protein>
    <submittedName>
        <fullName evidence="1">Uncharacterized protein</fullName>
    </submittedName>
</protein>
<dbReference type="InParanoid" id="D7EJ28"/>
<evidence type="ECO:0000313" key="2">
    <source>
        <dbReference type="Proteomes" id="UP000007266"/>
    </source>
</evidence>
<dbReference type="HOGENOM" id="CLU_2161612_0_0_1"/>
<name>D7EJ28_TRICA</name>
<sequence length="111" mass="12212">MGVWGSARNEFECHFDISGTLETAQKRKIRCLPDDIPTISNCLRFFPPGANLFGDWSSEHASIGGYEGSLEPRESITVNINGAVARLALQVNALHLELPSNFMSGYSQPRT</sequence>
<reference evidence="1 2" key="1">
    <citation type="journal article" date="2008" name="Nature">
        <title>The genome of the model beetle and pest Tribolium castaneum.</title>
        <authorList>
            <consortium name="Tribolium Genome Sequencing Consortium"/>
            <person name="Richards S."/>
            <person name="Gibbs R.A."/>
            <person name="Weinstock G.M."/>
            <person name="Brown S.J."/>
            <person name="Denell R."/>
            <person name="Beeman R.W."/>
            <person name="Gibbs R."/>
            <person name="Beeman R.W."/>
            <person name="Brown S.J."/>
            <person name="Bucher G."/>
            <person name="Friedrich M."/>
            <person name="Grimmelikhuijzen C.J."/>
            <person name="Klingler M."/>
            <person name="Lorenzen M."/>
            <person name="Richards S."/>
            <person name="Roth S."/>
            <person name="Schroder R."/>
            <person name="Tautz D."/>
            <person name="Zdobnov E.M."/>
            <person name="Muzny D."/>
            <person name="Gibbs R.A."/>
            <person name="Weinstock G.M."/>
            <person name="Attaway T."/>
            <person name="Bell S."/>
            <person name="Buhay C.J."/>
            <person name="Chandrabose M.N."/>
            <person name="Chavez D."/>
            <person name="Clerk-Blankenburg K.P."/>
            <person name="Cree A."/>
            <person name="Dao M."/>
            <person name="Davis C."/>
            <person name="Chacko J."/>
            <person name="Dinh H."/>
            <person name="Dugan-Rocha S."/>
            <person name="Fowler G."/>
            <person name="Garner T.T."/>
            <person name="Garnes J."/>
            <person name="Gnirke A."/>
            <person name="Hawes A."/>
            <person name="Hernandez J."/>
            <person name="Hines S."/>
            <person name="Holder M."/>
            <person name="Hume J."/>
            <person name="Jhangiani S.N."/>
            <person name="Joshi V."/>
            <person name="Khan Z.M."/>
            <person name="Jackson L."/>
            <person name="Kovar C."/>
            <person name="Kowis A."/>
            <person name="Lee S."/>
            <person name="Lewis L.R."/>
            <person name="Margolis J."/>
            <person name="Morgan M."/>
            <person name="Nazareth L.V."/>
            <person name="Nguyen N."/>
            <person name="Okwuonu G."/>
            <person name="Parker D."/>
            <person name="Richards S."/>
            <person name="Ruiz S.J."/>
            <person name="Santibanez J."/>
            <person name="Savard J."/>
            <person name="Scherer S.E."/>
            <person name="Schneider B."/>
            <person name="Sodergren E."/>
            <person name="Tautz D."/>
            <person name="Vattahil S."/>
            <person name="Villasana D."/>
            <person name="White C.S."/>
            <person name="Wright R."/>
            <person name="Park Y."/>
            <person name="Beeman R.W."/>
            <person name="Lord J."/>
            <person name="Oppert B."/>
            <person name="Lorenzen M."/>
            <person name="Brown S."/>
            <person name="Wang L."/>
            <person name="Savard J."/>
            <person name="Tautz D."/>
            <person name="Richards S."/>
            <person name="Weinstock G."/>
            <person name="Gibbs R.A."/>
            <person name="Liu Y."/>
            <person name="Worley K."/>
            <person name="Weinstock G."/>
            <person name="Elsik C.G."/>
            <person name="Reese J.T."/>
            <person name="Elhaik E."/>
            <person name="Landan G."/>
            <person name="Graur D."/>
            <person name="Arensburger P."/>
            <person name="Atkinson P."/>
            <person name="Beeman R.W."/>
            <person name="Beidler J."/>
            <person name="Brown S.J."/>
            <person name="Demuth J.P."/>
            <person name="Drury D.W."/>
            <person name="Du Y.Z."/>
            <person name="Fujiwara H."/>
            <person name="Lorenzen M."/>
            <person name="Maselli V."/>
            <person name="Osanai M."/>
            <person name="Park Y."/>
            <person name="Robertson H.M."/>
            <person name="Tu Z."/>
            <person name="Wang J.J."/>
            <person name="Wang S."/>
            <person name="Richards S."/>
            <person name="Song H."/>
            <person name="Zhang L."/>
            <person name="Sodergren E."/>
            <person name="Werner D."/>
            <person name="Stanke M."/>
            <person name="Morgenstern B."/>
            <person name="Solovyev V."/>
            <person name="Kosarev P."/>
            <person name="Brown G."/>
            <person name="Chen H.C."/>
            <person name="Ermolaeva O."/>
            <person name="Hlavina W."/>
            <person name="Kapustin Y."/>
            <person name="Kiryutin B."/>
            <person name="Kitts P."/>
            <person name="Maglott D."/>
            <person name="Pruitt K."/>
            <person name="Sapojnikov V."/>
            <person name="Souvorov A."/>
            <person name="Mackey A.J."/>
            <person name="Waterhouse R.M."/>
            <person name="Wyder S."/>
            <person name="Zdobnov E.M."/>
            <person name="Zdobnov E.M."/>
            <person name="Wyder S."/>
            <person name="Kriventseva E.V."/>
            <person name="Kadowaki T."/>
            <person name="Bork P."/>
            <person name="Aranda M."/>
            <person name="Bao R."/>
            <person name="Beermann A."/>
            <person name="Berns N."/>
            <person name="Bolognesi R."/>
            <person name="Bonneton F."/>
            <person name="Bopp D."/>
            <person name="Brown S.J."/>
            <person name="Bucher G."/>
            <person name="Butts T."/>
            <person name="Chaumot A."/>
            <person name="Denell R.E."/>
            <person name="Ferrier D.E."/>
            <person name="Friedrich M."/>
            <person name="Gordon C.M."/>
            <person name="Jindra M."/>
            <person name="Klingler M."/>
            <person name="Lan Q."/>
            <person name="Lattorff H.M."/>
            <person name="Laudet V."/>
            <person name="von Levetsow C."/>
            <person name="Liu Z."/>
            <person name="Lutz R."/>
            <person name="Lynch J.A."/>
            <person name="da Fonseca R.N."/>
            <person name="Posnien N."/>
            <person name="Reuter R."/>
            <person name="Roth S."/>
            <person name="Savard J."/>
            <person name="Schinko J.B."/>
            <person name="Schmitt C."/>
            <person name="Schoppmeier M."/>
            <person name="Schroder R."/>
            <person name="Shippy T.D."/>
            <person name="Simonnet F."/>
            <person name="Marques-Souza H."/>
            <person name="Tautz D."/>
            <person name="Tomoyasu Y."/>
            <person name="Trauner J."/>
            <person name="Van der Zee M."/>
            <person name="Vervoort M."/>
            <person name="Wittkopp N."/>
            <person name="Wimmer E.A."/>
            <person name="Yang X."/>
            <person name="Jones A.K."/>
            <person name="Sattelle D.B."/>
            <person name="Ebert P.R."/>
            <person name="Nelson D."/>
            <person name="Scott J.G."/>
            <person name="Beeman R.W."/>
            <person name="Muthukrishnan S."/>
            <person name="Kramer K.J."/>
            <person name="Arakane Y."/>
            <person name="Beeman R.W."/>
            <person name="Zhu Q."/>
            <person name="Hogenkamp D."/>
            <person name="Dixit R."/>
            <person name="Oppert B."/>
            <person name="Jiang H."/>
            <person name="Zou Z."/>
            <person name="Marshall J."/>
            <person name="Elpidina E."/>
            <person name="Vinokurov K."/>
            <person name="Oppert C."/>
            <person name="Zou Z."/>
            <person name="Evans J."/>
            <person name="Lu Z."/>
            <person name="Zhao P."/>
            <person name="Sumathipala N."/>
            <person name="Altincicek B."/>
            <person name="Vilcinskas A."/>
            <person name="Williams M."/>
            <person name="Hultmark D."/>
            <person name="Hetru C."/>
            <person name="Jiang H."/>
            <person name="Grimmelikhuijzen C.J."/>
            <person name="Hauser F."/>
            <person name="Cazzamali G."/>
            <person name="Williamson M."/>
            <person name="Park Y."/>
            <person name="Li B."/>
            <person name="Tanaka Y."/>
            <person name="Predel R."/>
            <person name="Neupert S."/>
            <person name="Schachtner J."/>
            <person name="Verleyen P."/>
            <person name="Raible F."/>
            <person name="Bork P."/>
            <person name="Friedrich M."/>
            <person name="Walden K.K."/>
            <person name="Robertson H.M."/>
            <person name="Angeli S."/>
            <person name="Foret S."/>
            <person name="Bucher G."/>
            <person name="Schuetz S."/>
            <person name="Maleszka R."/>
            <person name="Wimmer E.A."/>
            <person name="Beeman R.W."/>
            <person name="Lorenzen M."/>
            <person name="Tomoyasu Y."/>
            <person name="Miller S.C."/>
            <person name="Grossmann D."/>
            <person name="Bucher G."/>
        </authorList>
    </citation>
    <scope>NUCLEOTIDE SEQUENCE [LARGE SCALE GENOMIC DNA]</scope>
    <source>
        <strain evidence="1 2">Georgia GA2</strain>
    </source>
</reference>
<dbReference type="EMBL" id="KQ971326">
    <property type="protein sequence ID" value="EFA12555.1"/>
    <property type="molecule type" value="Genomic_DNA"/>
</dbReference>
<reference evidence="1 2" key="2">
    <citation type="journal article" date="2010" name="Nucleic Acids Res.">
        <title>BeetleBase in 2010: revisions to provide comprehensive genomic information for Tribolium castaneum.</title>
        <authorList>
            <person name="Kim H.S."/>
            <person name="Murphy T."/>
            <person name="Xia J."/>
            <person name="Caragea D."/>
            <person name="Park Y."/>
            <person name="Beeman R.W."/>
            <person name="Lorenzen M.D."/>
            <person name="Butcher S."/>
            <person name="Manak J.R."/>
            <person name="Brown S.J."/>
        </authorList>
    </citation>
    <scope>GENOME REANNOTATION</scope>
    <source>
        <strain evidence="1 2">Georgia GA2</strain>
    </source>
</reference>
<gene>
    <name evidence="1" type="primary">GLEAN_01963</name>
    <name evidence="1" type="ORF">TcasGA2_TC001963</name>
</gene>
<dbReference type="AlphaFoldDB" id="D7EJ28"/>
<keyword evidence="2" id="KW-1185">Reference proteome</keyword>
<evidence type="ECO:0000313" key="1">
    <source>
        <dbReference type="EMBL" id="EFA12555.1"/>
    </source>
</evidence>
<proteinExistence type="predicted"/>